<dbReference type="EMBL" id="JAAXLA010000007">
    <property type="protein sequence ID" value="NMH96910.1"/>
    <property type="molecule type" value="Genomic_DNA"/>
</dbReference>
<keyword evidence="10" id="KW-1185">Reference proteome</keyword>
<feature type="transmembrane region" description="Helical" evidence="7">
    <location>
        <begin position="30"/>
        <end position="52"/>
    </location>
</feature>
<evidence type="ECO:0000256" key="1">
    <source>
        <dbReference type="ARBA" id="ARBA00004651"/>
    </source>
</evidence>
<feature type="transmembrane region" description="Helical" evidence="7">
    <location>
        <begin position="238"/>
        <end position="261"/>
    </location>
</feature>
<reference evidence="9 10" key="1">
    <citation type="submission" date="2020-04" db="EMBL/GenBank/DDBJ databases">
        <authorList>
            <person name="Klaysubun C."/>
            <person name="Duangmal K."/>
            <person name="Lipun K."/>
        </authorList>
    </citation>
    <scope>NUCLEOTIDE SEQUENCE [LARGE SCALE GENOMIC DNA]</scope>
    <source>
        <strain evidence="9 10">K10HN5</strain>
    </source>
</reference>
<organism evidence="9 10">
    <name type="scientific">Pseudonocardia acidicola</name>
    <dbReference type="NCBI Taxonomy" id="2724939"/>
    <lineage>
        <taxon>Bacteria</taxon>
        <taxon>Bacillati</taxon>
        <taxon>Actinomycetota</taxon>
        <taxon>Actinomycetes</taxon>
        <taxon>Pseudonocardiales</taxon>
        <taxon>Pseudonocardiaceae</taxon>
        <taxon>Pseudonocardia</taxon>
    </lineage>
</organism>
<proteinExistence type="inferred from homology"/>
<dbReference type="InterPro" id="IPR035906">
    <property type="entry name" value="MetI-like_sf"/>
</dbReference>
<dbReference type="CDD" id="cd06261">
    <property type="entry name" value="TM_PBP2"/>
    <property type="match status" value="1"/>
</dbReference>
<comment type="subcellular location">
    <subcellularLocation>
        <location evidence="1 7">Cell membrane</location>
        <topology evidence="1 7">Multi-pass membrane protein</topology>
    </subcellularLocation>
</comment>
<keyword evidence="6 7" id="KW-0472">Membrane</keyword>
<dbReference type="PROSITE" id="PS50928">
    <property type="entry name" value="ABC_TM1"/>
    <property type="match status" value="1"/>
</dbReference>
<evidence type="ECO:0000256" key="6">
    <source>
        <dbReference type="ARBA" id="ARBA00023136"/>
    </source>
</evidence>
<dbReference type="InterPro" id="IPR000515">
    <property type="entry name" value="MetI-like"/>
</dbReference>
<dbReference type="Pfam" id="PF00528">
    <property type="entry name" value="BPD_transp_1"/>
    <property type="match status" value="1"/>
</dbReference>
<protein>
    <submittedName>
        <fullName evidence="9">ABC transporter permease</fullName>
    </submittedName>
</protein>
<dbReference type="Proteomes" id="UP000820669">
    <property type="component" value="Unassembled WGS sequence"/>
</dbReference>
<evidence type="ECO:0000256" key="3">
    <source>
        <dbReference type="ARBA" id="ARBA00022475"/>
    </source>
</evidence>
<feature type="transmembrane region" description="Helical" evidence="7">
    <location>
        <begin position="187"/>
        <end position="218"/>
    </location>
</feature>
<evidence type="ECO:0000256" key="2">
    <source>
        <dbReference type="ARBA" id="ARBA00022448"/>
    </source>
</evidence>
<comment type="caution">
    <text evidence="9">The sequence shown here is derived from an EMBL/GenBank/DDBJ whole genome shotgun (WGS) entry which is preliminary data.</text>
</comment>
<feature type="transmembrane region" description="Helical" evidence="7">
    <location>
        <begin position="88"/>
        <end position="110"/>
    </location>
</feature>
<gene>
    <name evidence="9" type="ORF">HF526_06200</name>
</gene>
<dbReference type="Gene3D" id="1.10.3720.10">
    <property type="entry name" value="MetI-like"/>
    <property type="match status" value="1"/>
</dbReference>
<dbReference type="SUPFAM" id="SSF161098">
    <property type="entry name" value="MetI-like"/>
    <property type="match status" value="1"/>
</dbReference>
<evidence type="ECO:0000256" key="7">
    <source>
        <dbReference type="RuleBase" id="RU363032"/>
    </source>
</evidence>
<dbReference type="PANTHER" id="PTHR30151:SF0">
    <property type="entry name" value="ABC TRANSPORTER PERMEASE PROTEIN MJ0413-RELATED"/>
    <property type="match status" value="1"/>
</dbReference>
<feature type="transmembrane region" description="Helical" evidence="7">
    <location>
        <begin position="122"/>
        <end position="141"/>
    </location>
</feature>
<evidence type="ECO:0000256" key="4">
    <source>
        <dbReference type="ARBA" id="ARBA00022692"/>
    </source>
</evidence>
<keyword evidence="2 7" id="KW-0813">Transport</keyword>
<comment type="similarity">
    <text evidence="7">Belongs to the binding-protein-dependent transport system permease family.</text>
</comment>
<feature type="domain" description="ABC transmembrane type-1" evidence="8">
    <location>
        <begin position="81"/>
        <end position="261"/>
    </location>
</feature>
<accession>A0ABX1S5Q5</accession>
<keyword evidence="4 7" id="KW-0812">Transmembrane</keyword>
<dbReference type="PANTHER" id="PTHR30151">
    <property type="entry name" value="ALKANE SULFONATE ABC TRANSPORTER-RELATED, MEMBRANE SUBUNIT"/>
    <property type="match status" value="1"/>
</dbReference>
<evidence type="ECO:0000256" key="5">
    <source>
        <dbReference type="ARBA" id="ARBA00022989"/>
    </source>
</evidence>
<name>A0ABX1S5Q5_9PSEU</name>
<keyword evidence="5 7" id="KW-1133">Transmembrane helix</keyword>
<dbReference type="RefSeq" id="WP_169380289.1">
    <property type="nucleotide sequence ID" value="NZ_JAAXLA010000007.1"/>
</dbReference>
<feature type="transmembrane region" description="Helical" evidence="7">
    <location>
        <begin position="147"/>
        <end position="166"/>
    </location>
</feature>
<evidence type="ECO:0000259" key="8">
    <source>
        <dbReference type="PROSITE" id="PS50928"/>
    </source>
</evidence>
<keyword evidence="3" id="KW-1003">Cell membrane</keyword>
<evidence type="ECO:0000313" key="9">
    <source>
        <dbReference type="EMBL" id="NMH96910.1"/>
    </source>
</evidence>
<sequence>MARPTATVTRPPRALPARPAARRRRLEPKYVYGTASVIVVIGLWQLVAVLRIKPAIVLPGPSDVITAFGTLFSSDTIWTDLATSGKELLYGLVLATVIGLPVGLLIGWYARLSYVLNPLITFLYATPRIALTPLLIIWLGIGDASKIAIVFLMAVFPILINSASGVQNLDPQVLRVARCFGAGHLQIFRTIALPGSVPFIVSGLRLAVGQALIGVFVAELSGATHGVGMLMNTAGQQFQTSVVFAGLFIFAITGVVLTGLLRRVERRYAAWRPQA</sequence>
<evidence type="ECO:0000313" key="10">
    <source>
        <dbReference type="Proteomes" id="UP000820669"/>
    </source>
</evidence>